<evidence type="ECO:0000256" key="3">
    <source>
        <dbReference type="ARBA" id="ARBA00022525"/>
    </source>
</evidence>
<evidence type="ECO:0000259" key="8">
    <source>
        <dbReference type="PROSITE" id="PS50055"/>
    </source>
</evidence>
<feature type="compositionally biased region" description="Basic and acidic residues" evidence="7">
    <location>
        <begin position="46"/>
        <end position="55"/>
    </location>
</feature>
<gene>
    <name evidence="10" type="ORF">QSH02_13160</name>
</gene>
<feature type="domain" description="Tyrosine-protein phosphatase" evidence="8">
    <location>
        <begin position="177"/>
        <end position="426"/>
    </location>
</feature>
<dbReference type="GeneID" id="83613489"/>
<evidence type="ECO:0000256" key="7">
    <source>
        <dbReference type="SAM" id="MobiDB-lite"/>
    </source>
</evidence>
<keyword evidence="3" id="KW-0964">Secreted</keyword>
<dbReference type="Proteomes" id="UP001224739">
    <property type="component" value="Unassembled WGS sequence"/>
</dbReference>
<dbReference type="InterPro" id="IPR003546">
    <property type="entry name" value="Tyr_Pase_SptP/YopH"/>
</dbReference>
<dbReference type="GO" id="GO:0004725">
    <property type="term" value="F:protein tyrosine phosphatase activity"/>
    <property type="evidence" value="ECO:0007669"/>
    <property type="project" value="UniProtKB-EC"/>
</dbReference>
<evidence type="ECO:0000259" key="9">
    <source>
        <dbReference type="PROSITE" id="PS50056"/>
    </source>
</evidence>
<dbReference type="PROSITE" id="PS50056">
    <property type="entry name" value="TYR_PHOSPHATASE_2"/>
    <property type="match status" value="1"/>
</dbReference>
<evidence type="ECO:0000313" key="10">
    <source>
        <dbReference type="EMBL" id="MDL5355782.1"/>
    </source>
</evidence>
<feature type="region of interest" description="Disordered" evidence="7">
    <location>
        <begin position="31"/>
        <end position="65"/>
    </location>
</feature>
<evidence type="ECO:0000256" key="6">
    <source>
        <dbReference type="ARBA" id="ARBA00023026"/>
    </source>
</evidence>
<protein>
    <recommendedName>
        <fullName evidence="2">protein-tyrosine-phosphatase</fullName>
        <ecNumber evidence="2">3.1.3.48</ecNumber>
    </recommendedName>
</protein>
<dbReference type="Gene3D" id="3.90.190.10">
    <property type="entry name" value="Protein tyrosine phosphatase superfamily"/>
    <property type="match status" value="1"/>
</dbReference>
<feature type="domain" description="Tyrosine specific protein phosphatases" evidence="9">
    <location>
        <begin position="344"/>
        <end position="409"/>
    </location>
</feature>
<comment type="subcellular location">
    <subcellularLocation>
        <location evidence="1">Secreted</location>
    </subcellularLocation>
</comment>
<evidence type="ECO:0000256" key="2">
    <source>
        <dbReference type="ARBA" id="ARBA00013064"/>
    </source>
</evidence>
<dbReference type="PROSITE" id="PS50055">
    <property type="entry name" value="TYR_PHOSPHATASE_PTP"/>
    <property type="match status" value="1"/>
</dbReference>
<dbReference type="AlphaFoldDB" id="A0AAW7CPG6"/>
<organism evidence="10 11">
    <name type="scientific">Proteus faecis</name>
    <dbReference type="NCBI Taxonomy" id="2050967"/>
    <lineage>
        <taxon>Bacteria</taxon>
        <taxon>Pseudomonadati</taxon>
        <taxon>Pseudomonadota</taxon>
        <taxon>Gammaproteobacteria</taxon>
        <taxon>Enterobacterales</taxon>
        <taxon>Morganellaceae</taxon>
        <taxon>Proteus</taxon>
    </lineage>
</organism>
<dbReference type="InterPro" id="IPR029021">
    <property type="entry name" value="Prot-tyrosine_phosphatase-like"/>
</dbReference>
<name>A0AAW7CPG6_9GAMM</name>
<comment type="caution">
    <text evidence="10">The sequence shown here is derived from an EMBL/GenBank/DDBJ whole genome shotgun (WGS) entry which is preliminary data.</text>
</comment>
<keyword evidence="4" id="KW-0378">Hydrolase</keyword>
<dbReference type="PRINTS" id="PR01371">
    <property type="entry name" value="BACYPHPHTASE"/>
</dbReference>
<dbReference type="SMART" id="SM00194">
    <property type="entry name" value="PTPc"/>
    <property type="match status" value="1"/>
</dbReference>
<dbReference type="InterPro" id="IPR003595">
    <property type="entry name" value="Tyr_Pase_cat"/>
</dbReference>
<dbReference type="EC" id="3.1.3.48" evidence="2"/>
<evidence type="ECO:0000256" key="1">
    <source>
        <dbReference type="ARBA" id="ARBA00004613"/>
    </source>
</evidence>
<dbReference type="Pfam" id="PF00102">
    <property type="entry name" value="Y_phosphatase"/>
    <property type="match status" value="1"/>
</dbReference>
<feature type="compositionally biased region" description="Polar residues" evidence="7">
    <location>
        <begin position="31"/>
        <end position="45"/>
    </location>
</feature>
<keyword evidence="6" id="KW-0843">Virulence</keyword>
<sequence length="440" mass="50209">MFSKLNFFSRPNIDKINRGLETKYVKKENTSHNSISHIKNTSQKLHTPDPEKRTMTEGVSQVHNTTKTQQIYNQLSRVDSPPALPPKNVKVNSPPALPPKNVKVNSPPELPPRKLKNTSLNLDTQVPIQTKSYSILKPTAYLFNEKGNKSVANSSDFLTAVNSKLKSNTSDIVDILNTSKTLFNNLISNKYLSSRYEIIDNSNFGMMLCNENLLKYNNEKLPANIISGTQDNALRVASQYPKSDEKNMENYLNSLIQNKIDTVYILASDDDIKYNVIKYFENNRSYNDVNVKEHSSKENKFVKDKDDILNYNIYPKVVTSPQGTQEINFVHIPNWKDHTEVDANKLEMTLCTIQKTIDLSANSNSLVHCLGGIGRTMEMLLVERMMNMSPDEKHKTSLEEMVHEVREKRTPFALYEIRQLAELTVFALAKRIPLLKNNSH</sequence>
<dbReference type="SUPFAM" id="SSF52799">
    <property type="entry name" value="(Phosphotyrosine protein) phosphatases II"/>
    <property type="match status" value="1"/>
</dbReference>
<proteinExistence type="predicted"/>
<accession>A0AAW7CPG6</accession>
<dbReference type="InterPro" id="IPR000387">
    <property type="entry name" value="Tyr_Pase_dom"/>
</dbReference>
<reference evidence="10" key="1">
    <citation type="submission" date="2023-06" db="EMBL/GenBank/DDBJ databases">
        <title>Acute promotion of culturable opportunistic pathogens and persistent increase of antibiotic resistance following antibiotic exposure in mouse gut microbiota.</title>
        <authorList>
            <person name="Li L."/>
            <person name="Wang B."/>
            <person name="Sun Y."/>
            <person name="Wang M."/>
            <person name="Xu H."/>
        </authorList>
    </citation>
    <scope>NUCLEOTIDE SEQUENCE</scope>
    <source>
        <strain evidence="10">EPA10_1</strain>
    </source>
</reference>
<evidence type="ECO:0000256" key="4">
    <source>
        <dbReference type="ARBA" id="ARBA00022801"/>
    </source>
</evidence>
<dbReference type="InterPro" id="IPR000242">
    <property type="entry name" value="PTP_cat"/>
</dbReference>
<feature type="region of interest" description="Disordered" evidence="7">
    <location>
        <begin position="77"/>
        <end position="116"/>
    </location>
</feature>
<dbReference type="SMART" id="SM00404">
    <property type="entry name" value="PTPc_motif"/>
    <property type="match status" value="1"/>
</dbReference>
<dbReference type="GO" id="GO:0005576">
    <property type="term" value="C:extracellular region"/>
    <property type="evidence" value="ECO:0007669"/>
    <property type="project" value="UniProtKB-SubCell"/>
</dbReference>
<evidence type="ECO:0000256" key="5">
    <source>
        <dbReference type="ARBA" id="ARBA00022912"/>
    </source>
</evidence>
<dbReference type="RefSeq" id="WP_286039277.1">
    <property type="nucleotide sequence ID" value="NZ_JASVWJ010000010.1"/>
</dbReference>
<keyword evidence="5" id="KW-0904">Protein phosphatase</keyword>
<dbReference type="EMBL" id="JASVWL010000010">
    <property type="protein sequence ID" value="MDL5355782.1"/>
    <property type="molecule type" value="Genomic_DNA"/>
</dbReference>
<evidence type="ECO:0000313" key="11">
    <source>
        <dbReference type="Proteomes" id="UP001224739"/>
    </source>
</evidence>